<evidence type="ECO:0000313" key="3">
    <source>
        <dbReference type="Proteomes" id="UP000019149"/>
    </source>
</evidence>
<reference evidence="2 3" key="1">
    <citation type="journal article" date="2013" name="Nat. Genet.">
        <title>The genome of the hydatid tapeworm Echinococcus granulosus.</title>
        <authorList>
            <person name="Zheng H."/>
            <person name="Zhang W."/>
            <person name="Zhang L."/>
            <person name="Zhang Z."/>
            <person name="Li J."/>
            <person name="Lu G."/>
            <person name="Zhu Y."/>
            <person name="Wang Y."/>
            <person name="Huang Y."/>
            <person name="Liu J."/>
            <person name="Kang H."/>
            <person name="Chen J."/>
            <person name="Wang L."/>
            <person name="Chen A."/>
            <person name="Yu S."/>
            <person name="Gao Z."/>
            <person name="Jin L."/>
            <person name="Gu W."/>
            <person name="Wang Z."/>
            <person name="Zhao L."/>
            <person name="Shi B."/>
            <person name="Wen H."/>
            <person name="Lin R."/>
            <person name="Jones M.K."/>
            <person name="Brejova B."/>
            <person name="Vinar T."/>
            <person name="Zhao G."/>
            <person name="McManus D.P."/>
            <person name="Chen Z."/>
            <person name="Zhou Y."/>
            <person name="Wang S."/>
        </authorList>
    </citation>
    <scope>NUCLEOTIDE SEQUENCE [LARGE SCALE GENOMIC DNA]</scope>
</reference>
<organism evidence="2 3">
    <name type="scientific">Echinococcus granulosus</name>
    <name type="common">Hydatid tapeworm</name>
    <dbReference type="NCBI Taxonomy" id="6210"/>
    <lineage>
        <taxon>Eukaryota</taxon>
        <taxon>Metazoa</taxon>
        <taxon>Spiralia</taxon>
        <taxon>Lophotrochozoa</taxon>
        <taxon>Platyhelminthes</taxon>
        <taxon>Cestoda</taxon>
        <taxon>Eucestoda</taxon>
        <taxon>Cyclophyllidea</taxon>
        <taxon>Taeniidae</taxon>
        <taxon>Echinococcus</taxon>
        <taxon>Echinococcus granulosus group</taxon>
    </lineage>
</organism>
<evidence type="ECO:0000313" key="2">
    <source>
        <dbReference type="EMBL" id="EUB53930.1"/>
    </source>
</evidence>
<dbReference type="EMBL" id="APAU02000521">
    <property type="protein sequence ID" value="EUB53930.1"/>
    <property type="molecule type" value="Genomic_DNA"/>
</dbReference>
<dbReference type="CTD" id="36346926"/>
<dbReference type="RefSeq" id="XP_024345126.1">
    <property type="nucleotide sequence ID" value="XM_024500460.1"/>
</dbReference>
<feature type="transmembrane region" description="Helical" evidence="1">
    <location>
        <begin position="225"/>
        <end position="243"/>
    </location>
</feature>
<keyword evidence="3" id="KW-1185">Reference proteome</keyword>
<protein>
    <submittedName>
        <fullName evidence="2">Uncharacterized protein</fullName>
    </submittedName>
</protein>
<comment type="caution">
    <text evidence="2">The sequence shown here is derived from an EMBL/GenBank/DDBJ whole genome shotgun (WGS) entry which is preliminary data.</text>
</comment>
<keyword evidence="1" id="KW-0812">Transmembrane</keyword>
<keyword evidence="1" id="KW-1133">Transmembrane helix</keyword>
<dbReference type="AlphaFoldDB" id="W6TYR8"/>
<dbReference type="Proteomes" id="UP000019149">
    <property type="component" value="Unassembled WGS sequence"/>
</dbReference>
<accession>W6TYR8</accession>
<dbReference type="GeneID" id="36346926"/>
<dbReference type="KEGG" id="egl:EGR_11213"/>
<proteinExistence type="predicted"/>
<keyword evidence="1" id="KW-0472">Membrane</keyword>
<sequence length="308" mass="35451">MSCLWISNCKYNIYACTIYTCMSLICTHSRVLIGVDLNDYIRMLFQTCIYASKHTRYFLDVLFPINRHKNCSGSTKITCSLTRIVLIHGVKNDFSQTEGEWDLAHNNLQGLTGLSYLPFLTLILIKLGWHSPNAYLFMKMSEVLGFQGGFCEVRSVGYVHSCLHRSIVITADAQRYIWSNLGKIRHFLLHPTMFSKKSHFLQKICKKQSGFSGISFILSRSGLEALILFIFLKVKLIWLYLAVQALKNKVFAFNTSKSNLNPSRDRSQDLYQNRRVRNVFIYKHHSFYPLSLHNAISNSKQLPICAGH</sequence>
<evidence type="ECO:0000256" key="1">
    <source>
        <dbReference type="SAM" id="Phobius"/>
    </source>
</evidence>
<gene>
    <name evidence="2" type="ORF">EGR_11213</name>
</gene>
<name>W6TYR8_ECHGR</name>